<dbReference type="InterPro" id="IPR008258">
    <property type="entry name" value="Transglycosylase_SLT_dom_1"/>
</dbReference>
<gene>
    <name evidence="7" type="ORF">F7D13_06780</name>
</gene>
<organism evidence="7 8">
    <name type="scientific">Methylocystis rosea</name>
    <dbReference type="NCBI Taxonomy" id="173366"/>
    <lineage>
        <taxon>Bacteria</taxon>
        <taxon>Pseudomonadati</taxon>
        <taxon>Pseudomonadota</taxon>
        <taxon>Alphaproteobacteria</taxon>
        <taxon>Hyphomicrobiales</taxon>
        <taxon>Methylocystaceae</taxon>
        <taxon>Methylocystis</taxon>
    </lineage>
</organism>
<reference evidence="8" key="1">
    <citation type="submission" date="2019-09" db="EMBL/GenBank/DDBJ databases">
        <title>Isolation and complete genome sequencing of Methylocystis species.</title>
        <authorList>
            <person name="Rumah B.L."/>
            <person name="Stead C.E."/>
            <person name="Stevens B.C."/>
            <person name="Minton N.P."/>
            <person name="Grosse-Honebrink A."/>
            <person name="Zhang Y."/>
        </authorList>
    </citation>
    <scope>NUCLEOTIDE SEQUENCE [LARGE SCALE GENOMIC DNA]</scope>
    <source>
        <strain evidence="8">BRCS1</strain>
    </source>
</reference>
<name>A0ABX6EGM1_9HYPH</name>
<dbReference type="CDD" id="cd01009">
    <property type="entry name" value="PBP2_YfhD_N"/>
    <property type="match status" value="1"/>
</dbReference>
<accession>A0ABX6EGM1</accession>
<dbReference type="Pfam" id="PF01464">
    <property type="entry name" value="SLT"/>
    <property type="match status" value="1"/>
</dbReference>
<dbReference type="SUPFAM" id="SSF53955">
    <property type="entry name" value="Lysozyme-like"/>
    <property type="match status" value="1"/>
</dbReference>
<protein>
    <submittedName>
        <fullName evidence="7">Lytic transglycosylase F</fullName>
    </submittedName>
</protein>
<evidence type="ECO:0000313" key="8">
    <source>
        <dbReference type="Proteomes" id="UP000424673"/>
    </source>
</evidence>
<dbReference type="Gene3D" id="3.40.190.10">
    <property type="entry name" value="Periplasmic binding protein-like II"/>
    <property type="match status" value="2"/>
</dbReference>
<evidence type="ECO:0000256" key="1">
    <source>
        <dbReference type="ARBA" id="ARBA00004339"/>
    </source>
</evidence>
<proteinExistence type="inferred from homology"/>
<keyword evidence="5" id="KW-0732">Signal</keyword>
<dbReference type="PANTHER" id="PTHR37423:SF2">
    <property type="entry name" value="MEMBRANE-BOUND LYTIC MUREIN TRANSGLYCOSYLASE C"/>
    <property type="match status" value="1"/>
</dbReference>
<keyword evidence="4" id="KW-0998">Cell outer membrane</keyword>
<dbReference type="Gene3D" id="1.10.530.10">
    <property type="match status" value="1"/>
</dbReference>
<evidence type="ECO:0000256" key="4">
    <source>
        <dbReference type="ARBA" id="ARBA00023237"/>
    </source>
</evidence>
<dbReference type="SUPFAM" id="SSF53850">
    <property type="entry name" value="Periplasmic binding protein-like II"/>
    <property type="match status" value="1"/>
</dbReference>
<dbReference type="Proteomes" id="UP000424673">
    <property type="component" value="Chromosome"/>
</dbReference>
<comment type="similarity">
    <text evidence="2">Belongs to the transglycosylase Slt family.</text>
</comment>
<evidence type="ECO:0000256" key="3">
    <source>
        <dbReference type="ARBA" id="ARBA00009387"/>
    </source>
</evidence>
<evidence type="ECO:0000256" key="2">
    <source>
        <dbReference type="ARBA" id="ARBA00007734"/>
    </source>
</evidence>
<evidence type="ECO:0000313" key="7">
    <source>
        <dbReference type="EMBL" id="QGM93754.1"/>
    </source>
</evidence>
<dbReference type="InterPro" id="IPR023346">
    <property type="entry name" value="Lysozyme-like_dom_sf"/>
</dbReference>
<evidence type="ECO:0000256" key="5">
    <source>
        <dbReference type="SAM" id="SignalP"/>
    </source>
</evidence>
<feature type="signal peptide" evidence="5">
    <location>
        <begin position="1"/>
        <end position="24"/>
    </location>
</feature>
<dbReference type="Pfam" id="PF00497">
    <property type="entry name" value="SBP_bac_3"/>
    <property type="match status" value="1"/>
</dbReference>
<comment type="subcellular location">
    <subcellularLocation>
        <location evidence="1">Cell outer membrane</location>
        <topology evidence="1">Peripheral membrane protein</topology>
    </subcellularLocation>
</comment>
<evidence type="ECO:0000259" key="6">
    <source>
        <dbReference type="SMART" id="SM00062"/>
    </source>
</evidence>
<dbReference type="SMART" id="SM00062">
    <property type="entry name" value="PBPb"/>
    <property type="match status" value="1"/>
</dbReference>
<keyword evidence="4" id="KW-0472">Membrane</keyword>
<comment type="similarity">
    <text evidence="3">Belongs to the virb1 family.</text>
</comment>
<dbReference type="CDD" id="cd13403">
    <property type="entry name" value="MLTF-like"/>
    <property type="match status" value="1"/>
</dbReference>
<sequence>MPTRIVTLLCLFALAIGSISYTQAQTVTGQRLTLPRARDWTGDFSAMLKRRTLRILVPYSKTLFFMDRGRQMGVIAEFGRALEDWINARHKSETRRFHVAFLPTARDRLLQALNEGKGDAVGANLTITPARLADVDFVDPWLKNVKEIVVTGPTSPRLDTIESLSGREIHVRLSSSYADHLARLSGTFVAKGLKPIASIPIDENLEDEDLIEMVNAGLLPYVVVDDHKATIWSQIFPRALPRNDLVVSEGGEVAWAIRKNSPELKSALNAFIGAHRAITSFGATIRRRYFSNKRIVKNALDESEAKKFAAVIDLFRRYGAQYNFDYLMIVAQAYQESHLDQSRRGSAGAVGLMQIKPSTAAGAPIGITGVDRDPDRNVHAGAAYLRYLADTYVSDLAIDPVNRTLMSFAAYNAGPGALRKFRAVAQQAGLDPNVWFNNVEVGAAKVSGLTPVQYVSNIYKYYISYRLAAQRLEAGGKAREGMGAAK</sequence>
<dbReference type="InterPro" id="IPR001638">
    <property type="entry name" value="Solute-binding_3/MltF_N"/>
</dbReference>
<keyword evidence="8" id="KW-1185">Reference proteome</keyword>
<feature type="chain" id="PRO_5047152005" evidence="5">
    <location>
        <begin position="25"/>
        <end position="486"/>
    </location>
</feature>
<dbReference type="EMBL" id="CP044328">
    <property type="protein sequence ID" value="QGM93754.1"/>
    <property type="molecule type" value="Genomic_DNA"/>
</dbReference>
<dbReference type="PANTHER" id="PTHR37423">
    <property type="entry name" value="SOLUBLE LYTIC MUREIN TRANSGLYCOSYLASE-RELATED"/>
    <property type="match status" value="1"/>
</dbReference>
<reference evidence="7 8" key="2">
    <citation type="journal article" date="2021" name="AMB Express">
        <title>Isolation and characterisation of Methylocystis spp. for poly-3-hydroxybutyrate production using waste methane feedstocks.</title>
        <authorList>
            <person name="Rumah B.L."/>
            <person name="Stead C.E."/>
            <person name="Claxton Stevens B.H."/>
            <person name="Minton N.P."/>
            <person name="Grosse-Honebrink A."/>
            <person name="Zhang Y."/>
        </authorList>
    </citation>
    <scope>NUCLEOTIDE SEQUENCE [LARGE SCALE GENOMIC DNA]</scope>
    <source>
        <strain evidence="7 8">BRCS1</strain>
    </source>
</reference>
<feature type="domain" description="Solute-binding protein family 3/N-terminal" evidence="6">
    <location>
        <begin position="52"/>
        <end position="293"/>
    </location>
</feature>